<dbReference type="Pfam" id="PF00096">
    <property type="entry name" value="zf-C2H2"/>
    <property type="match status" value="2"/>
</dbReference>
<dbReference type="VEuPathDB" id="VectorBase:LLONM1_006230"/>
<evidence type="ECO:0000259" key="9">
    <source>
        <dbReference type="PROSITE" id="PS50157"/>
    </source>
</evidence>
<accession>A0A1B0CKX8</accession>
<feature type="domain" description="C2H2-type" evidence="9">
    <location>
        <begin position="428"/>
        <end position="455"/>
    </location>
</feature>
<feature type="domain" description="C2H2-type" evidence="9">
    <location>
        <begin position="356"/>
        <end position="383"/>
    </location>
</feature>
<dbReference type="VEuPathDB" id="VectorBase:LLOJ005265"/>
<evidence type="ECO:0000256" key="7">
    <source>
        <dbReference type="PROSITE-ProRule" id="PRU00042"/>
    </source>
</evidence>
<dbReference type="AlphaFoldDB" id="A0A1B0CKX8"/>
<evidence type="ECO:0000313" key="10">
    <source>
        <dbReference type="EnsemblMetazoa" id="LLOJ005265-PA"/>
    </source>
</evidence>
<dbReference type="EnsemblMetazoa" id="LLOJ005265-RA">
    <property type="protein sequence ID" value="LLOJ005265-PA"/>
    <property type="gene ID" value="LLOJ005265"/>
</dbReference>
<keyword evidence="6" id="KW-0539">Nucleus</keyword>
<evidence type="ECO:0000256" key="6">
    <source>
        <dbReference type="ARBA" id="ARBA00023242"/>
    </source>
</evidence>
<feature type="domain" description="C2H2-type" evidence="9">
    <location>
        <begin position="384"/>
        <end position="412"/>
    </location>
</feature>
<evidence type="ECO:0000313" key="11">
    <source>
        <dbReference type="Proteomes" id="UP000092461"/>
    </source>
</evidence>
<dbReference type="PANTHER" id="PTHR24394">
    <property type="entry name" value="ZINC FINGER PROTEIN"/>
    <property type="match status" value="1"/>
</dbReference>
<keyword evidence="3" id="KW-0677">Repeat</keyword>
<dbReference type="SMART" id="SM00355">
    <property type="entry name" value="ZnF_C2H2"/>
    <property type="match status" value="12"/>
</dbReference>
<dbReference type="EMBL" id="AJWK01016764">
    <property type="status" value="NOT_ANNOTATED_CDS"/>
    <property type="molecule type" value="Genomic_DNA"/>
</dbReference>
<evidence type="ECO:0000256" key="8">
    <source>
        <dbReference type="SAM" id="MobiDB-lite"/>
    </source>
</evidence>
<keyword evidence="2" id="KW-0479">Metal-binding</keyword>
<evidence type="ECO:0000256" key="3">
    <source>
        <dbReference type="ARBA" id="ARBA00022737"/>
    </source>
</evidence>
<dbReference type="InterPro" id="IPR013087">
    <property type="entry name" value="Znf_C2H2_type"/>
</dbReference>
<proteinExistence type="predicted"/>
<comment type="subcellular location">
    <subcellularLocation>
        <location evidence="1">Nucleus</location>
    </subcellularLocation>
</comment>
<evidence type="ECO:0000256" key="4">
    <source>
        <dbReference type="ARBA" id="ARBA00022771"/>
    </source>
</evidence>
<dbReference type="GO" id="GO:0005634">
    <property type="term" value="C:nucleus"/>
    <property type="evidence" value="ECO:0007669"/>
    <property type="project" value="UniProtKB-SubCell"/>
</dbReference>
<feature type="domain" description="C2H2-type" evidence="9">
    <location>
        <begin position="84"/>
        <end position="107"/>
    </location>
</feature>
<evidence type="ECO:0000256" key="1">
    <source>
        <dbReference type="ARBA" id="ARBA00004123"/>
    </source>
</evidence>
<dbReference type="PANTHER" id="PTHR24394:SF29">
    <property type="entry name" value="MYONEURIN"/>
    <property type="match status" value="1"/>
</dbReference>
<dbReference type="SUPFAM" id="SSF57667">
    <property type="entry name" value="beta-beta-alpha zinc fingers"/>
    <property type="match status" value="2"/>
</dbReference>
<feature type="domain" description="C2H2-type" evidence="9">
    <location>
        <begin position="196"/>
        <end position="224"/>
    </location>
</feature>
<dbReference type="PROSITE" id="PS50157">
    <property type="entry name" value="ZINC_FINGER_C2H2_2"/>
    <property type="match status" value="6"/>
</dbReference>
<dbReference type="InterPro" id="IPR036236">
    <property type="entry name" value="Znf_C2H2_sf"/>
</dbReference>
<protein>
    <recommendedName>
        <fullName evidence="9">C2H2-type domain-containing protein</fullName>
    </recommendedName>
</protein>
<dbReference type="GO" id="GO:0000981">
    <property type="term" value="F:DNA-binding transcription factor activity, RNA polymerase II-specific"/>
    <property type="evidence" value="ECO:0007669"/>
    <property type="project" value="TreeGrafter"/>
</dbReference>
<dbReference type="GO" id="GO:0008270">
    <property type="term" value="F:zinc ion binding"/>
    <property type="evidence" value="ECO:0007669"/>
    <property type="project" value="UniProtKB-KW"/>
</dbReference>
<evidence type="ECO:0000256" key="5">
    <source>
        <dbReference type="ARBA" id="ARBA00022833"/>
    </source>
</evidence>
<keyword evidence="5" id="KW-0862">Zinc</keyword>
<name>A0A1B0CKX8_LUTLO</name>
<keyword evidence="11" id="KW-1185">Reference proteome</keyword>
<feature type="region of interest" description="Disordered" evidence="8">
    <location>
        <begin position="18"/>
        <end position="51"/>
    </location>
</feature>
<keyword evidence="4 7" id="KW-0863">Zinc-finger</keyword>
<organism evidence="10 11">
    <name type="scientific">Lutzomyia longipalpis</name>
    <name type="common">Sand fly</name>
    <dbReference type="NCBI Taxonomy" id="7200"/>
    <lineage>
        <taxon>Eukaryota</taxon>
        <taxon>Metazoa</taxon>
        <taxon>Ecdysozoa</taxon>
        <taxon>Arthropoda</taxon>
        <taxon>Hexapoda</taxon>
        <taxon>Insecta</taxon>
        <taxon>Pterygota</taxon>
        <taxon>Neoptera</taxon>
        <taxon>Endopterygota</taxon>
        <taxon>Diptera</taxon>
        <taxon>Nematocera</taxon>
        <taxon>Psychodoidea</taxon>
        <taxon>Psychodidae</taxon>
        <taxon>Lutzomyia</taxon>
        <taxon>Lutzomyia</taxon>
    </lineage>
</organism>
<sequence length="524" mass="61029">MEFPVEEINFANVVVKEEYSAPETDNNDSEYWTGESPDIKPTVDPLKQENDWDEDFNREVKVNLVEDLLTPKIEPPDEVETSDYPCCHCPEKFENKKILLGHLKRIHNKCLYCPVLSPTRLKLQLHMVYNHRGLPMDISAFPFTCTICKQIFEDPETLREHNDEHNGIKLLEKAQKDLKVPKSPGMQMTRISRKSYQCEFCNRTFYDKKNFESHIQRIHIKKTLDYPCPNCGEISCNKTACLKYMLDYHRDLDVPSTTNLPPKRCKKSLKYKIHENIFSNTSKVSGGNSPELQVADFSCFTCSIPFNSKINLLGHLLRIHNKCLYCTLKFSNTHRLKSHMVFQHKGLPMDIAAFPFACTMCKELFDDPEMLKQHFQKHKPETQLTCEICNQRFRRKANMVIHMQKRHGISETYETESSNIPQNSFVDYACPYCGKVLQNRLTCYNHMTLHEKEPSSCFICKKTFKTEKILLGHMEKCHVFHYTCEVCPWSSTDTEEYLKHMNLSEHIVVPQDEKKSAPGSVSKV</sequence>
<dbReference type="PROSITE" id="PS00028">
    <property type="entry name" value="ZINC_FINGER_C2H2_1"/>
    <property type="match status" value="9"/>
</dbReference>
<dbReference type="Gene3D" id="3.30.160.60">
    <property type="entry name" value="Classic Zinc Finger"/>
    <property type="match status" value="4"/>
</dbReference>
<feature type="domain" description="C2H2-type" evidence="9">
    <location>
        <begin position="143"/>
        <end position="170"/>
    </location>
</feature>
<dbReference type="Proteomes" id="UP000092461">
    <property type="component" value="Unassembled WGS sequence"/>
</dbReference>
<evidence type="ECO:0000256" key="2">
    <source>
        <dbReference type="ARBA" id="ARBA00022723"/>
    </source>
</evidence>
<reference evidence="10" key="1">
    <citation type="submission" date="2020-05" db="UniProtKB">
        <authorList>
            <consortium name="EnsemblMetazoa"/>
        </authorList>
    </citation>
    <scope>IDENTIFICATION</scope>
    <source>
        <strain evidence="10">Jacobina</strain>
    </source>
</reference>